<dbReference type="InterPro" id="IPR020904">
    <property type="entry name" value="Sc_DH/Rdtase_CS"/>
</dbReference>
<dbReference type="RefSeq" id="WP_161721267.1">
    <property type="nucleotide sequence ID" value="NZ_JAAAXI010000001.1"/>
</dbReference>
<dbReference type="EMBL" id="JAAAXJ010000002">
    <property type="protein sequence ID" value="NBJ23537.1"/>
    <property type="molecule type" value="Genomic_DNA"/>
</dbReference>
<proteinExistence type="inferred from homology"/>
<evidence type="ECO:0000313" key="6">
    <source>
        <dbReference type="Proteomes" id="UP000818323"/>
    </source>
</evidence>
<keyword evidence="6" id="KW-1185">Reference proteome</keyword>
<dbReference type="InterPro" id="IPR057326">
    <property type="entry name" value="KR_dom"/>
</dbReference>
<accession>A0ABW9YUR3</accession>
<evidence type="ECO:0000256" key="3">
    <source>
        <dbReference type="ARBA" id="ARBA00023002"/>
    </source>
</evidence>
<dbReference type="Pfam" id="PF13561">
    <property type="entry name" value="adh_short_C2"/>
    <property type="match status" value="1"/>
</dbReference>
<dbReference type="SMART" id="SM00822">
    <property type="entry name" value="PKS_KR"/>
    <property type="match status" value="1"/>
</dbReference>
<organism evidence="5 6">
    <name type="scientific">Microvirga arsenatis</name>
    <dbReference type="NCBI Taxonomy" id="2692265"/>
    <lineage>
        <taxon>Bacteria</taxon>
        <taxon>Pseudomonadati</taxon>
        <taxon>Pseudomonadota</taxon>
        <taxon>Alphaproteobacteria</taxon>
        <taxon>Hyphomicrobiales</taxon>
        <taxon>Methylobacteriaceae</taxon>
        <taxon>Microvirga</taxon>
    </lineage>
</organism>
<evidence type="ECO:0000259" key="4">
    <source>
        <dbReference type="SMART" id="SM00822"/>
    </source>
</evidence>
<feature type="domain" description="Ketoreductase" evidence="4">
    <location>
        <begin position="15"/>
        <end position="206"/>
    </location>
</feature>
<sequence length="276" mass="28471">MAQDYLNSLFSVAGKTALVTGGATGIGRMIAEALVRAGARVLIASRKGEACEAVARELNALDVSGSAEGFAGDVATEAGVTALAAEVKARTSRLHILVNNAGKTWGEPLEQFPHKAWEGVFSVNVAGLFTLTQQMLPLLEAAASDDDPARIINLGSVMGAQPMGDKAYSYAASKAAVHHLTRILAKELASRRITVNAFAPGPFQSRMTAFATGDERKRAQVAAGVPLGRIGRPEDIAGAALFLCGRGGAYTTGAILPLDGGIGVQTGGHIFGEDGE</sequence>
<gene>
    <name evidence="5" type="ORF">GR303_04120</name>
</gene>
<dbReference type="InterPro" id="IPR002347">
    <property type="entry name" value="SDR_fam"/>
</dbReference>
<keyword evidence="3" id="KW-0560">Oxidoreductase</keyword>
<dbReference type="PRINTS" id="PR00080">
    <property type="entry name" value="SDRFAMILY"/>
</dbReference>
<dbReference type="PANTHER" id="PTHR43618">
    <property type="entry name" value="7-ALPHA-HYDROXYSTEROID DEHYDROGENASE"/>
    <property type="match status" value="1"/>
</dbReference>
<dbReference type="SUPFAM" id="SSF51735">
    <property type="entry name" value="NAD(P)-binding Rossmann-fold domains"/>
    <property type="match status" value="1"/>
</dbReference>
<reference evidence="5 6" key="1">
    <citation type="submission" date="2020-01" db="EMBL/GenBank/DDBJ databases">
        <title>Microvirga sp. nov., an arsenate reduction bacterium isolated from Tibet hotspring sediments.</title>
        <authorList>
            <person name="Yuan C.-G."/>
        </authorList>
    </citation>
    <scope>NUCLEOTIDE SEQUENCE [LARGE SCALE GENOMIC DNA]</scope>
    <source>
        <strain evidence="5 6">SYSU G3D203</strain>
    </source>
</reference>
<evidence type="ECO:0000256" key="2">
    <source>
        <dbReference type="ARBA" id="ARBA00022857"/>
    </source>
</evidence>
<name>A0ABW9YUR3_9HYPH</name>
<dbReference type="InterPro" id="IPR036291">
    <property type="entry name" value="NAD(P)-bd_dom_sf"/>
</dbReference>
<protein>
    <submittedName>
        <fullName evidence="5">SDR family oxidoreductase</fullName>
    </submittedName>
</protein>
<dbReference type="PANTHER" id="PTHR43618:SF8">
    <property type="entry name" value="7ALPHA-HYDROXYSTEROID DEHYDROGENASE"/>
    <property type="match status" value="1"/>
</dbReference>
<keyword evidence="2" id="KW-0521">NADP</keyword>
<dbReference type="InterPro" id="IPR052178">
    <property type="entry name" value="Sec_Metab_Biosynth_SDR"/>
</dbReference>
<dbReference type="PROSITE" id="PS00061">
    <property type="entry name" value="ADH_SHORT"/>
    <property type="match status" value="1"/>
</dbReference>
<evidence type="ECO:0000256" key="1">
    <source>
        <dbReference type="ARBA" id="ARBA00006484"/>
    </source>
</evidence>
<dbReference type="Proteomes" id="UP000818323">
    <property type="component" value="Unassembled WGS sequence"/>
</dbReference>
<dbReference type="Gene3D" id="3.40.50.720">
    <property type="entry name" value="NAD(P)-binding Rossmann-like Domain"/>
    <property type="match status" value="1"/>
</dbReference>
<dbReference type="PRINTS" id="PR00081">
    <property type="entry name" value="GDHRDH"/>
</dbReference>
<comment type="caution">
    <text evidence="5">The sequence shown here is derived from an EMBL/GenBank/DDBJ whole genome shotgun (WGS) entry which is preliminary data.</text>
</comment>
<comment type="similarity">
    <text evidence="1">Belongs to the short-chain dehydrogenases/reductases (SDR) family.</text>
</comment>
<evidence type="ECO:0000313" key="5">
    <source>
        <dbReference type="EMBL" id="NBJ23537.1"/>
    </source>
</evidence>